<dbReference type="SUPFAM" id="SSF48371">
    <property type="entry name" value="ARM repeat"/>
    <property type="match status" value="1"/>
</dbReference>
<evidence type="ECO:0000259" key="1">
    <source>
        <dbReference type="Pfam" id="PF09346"/>
    </source>
</evidence>
<organism evidence="2 3">
    <name type="scientific">Saccharibacillus endophyticus</name>
    <dbReference type="NCBI Taxonomy" id="2060666"/>
    <lineage>
        <taxon>Bacteria</taxon>
        <taxon>Bacillati</taxon>
        <taxon>Bacillota</taxon>
        <taxon>Bacilli</taxon>
        <taxon>Bacillales</taxon>
        <taxon>Paenibacillaceae</taxon>
        <taxon>Saccharibacillus</taxon>
    </lineage>
</organism>
<accession>A0ABQ1ZPD0</accession>
<dbReference type="SUPFAM" id="SSF160631">
    <property type="entry name" value="SMI1/KNR4-like"/>
    <property type="match status" value="1"/>
</dbReference>
<feature type="domain" description="Knr4/Smi1-like" evidence="1">
    <location>
        <begin position="55"/>
        <end position="202"/>
    </location>
</feature>
<name>A0ABQ1ZPD0_9BACL</name>
<dbReference type="InterPro" id="IPR011989">
    <property type="entry name" value="ARM-like"/>
</dbReference>
<dbReference type="Pfam" id="PF09346">
    <property type="entry name" value="SMI1_KNR4"/>
    <property type="match status" value="1"/>
</dbReference>
<proteinExistence type="predicted"/>
<dbReference type="Gene3D" id="1.25.10.10">
    <property type="entry name" value="Leucine-rich Repeat Variant"/>
    <property type="match status" value="1"/>
</dbReference>
<sequence length="481" mass="54906">MDREQKNESVQEMPNLSLYDRQIERIRQKLTRAARTPGAEQVFGAGSHRYRVNEPMTLEELDTLQKKWGVQLPEAFAAFLTGIGNGGPGSYGGAGPYYGIYGTDSMEPNVERLAQASLFRMSPATQDWQSQDTEEYAVDESLDDDAYNEAFADLLKGTLEIGTMGCDNEILLIVSGEHRGRVVYMNMEYQKPFFTHEKNFLDWYERWLDEIIAGFKIHWFGTTPGGSEQELVEQATASGSSENRAQALKALLRFPRLEEPAVRLAEKLLHDPADNVRYWALTLLAAHAPDLADPMLIAGLESEQAEDRRTAAQLIHWYRKKNARNFAQEIQTLIPRETDEETFRFLGYIAEAAGIEPLPLLLPAFRHSDAEIRKSAIWQAGKSNRKADYLDEFIEVLLHDPAPNVVHTAIQSLGGVTDQRLLPVYEQLLAQHPTDEHYIPGNIRHRLKEYGFRTQNHIDRRVPSELTRVRNMLRKLKEERR</sequence>
<gene>
    <name evidence="2" type="ORF">GCM10007362_08100</name>
</gene>
<dbReference type="Pfam" id="PF13646">
    <property type="entry name" value="HEAT_2"/>
    <property type="match status" value="1"/>
</dbReference>
<dbReference type="Proteomes" id="UP000605427">
    <property type="component" value="Unassembled WGS sequence"/>
</dbReference>
<keyword evidence="3" id="KW-1185">Reference proteome</keyword>
<dbReference type="RefSeq" id="WP_172239390.1">
    <property type="nucleotide sequence ID" value="NZ_BMDD01000001.1"/>
</dbReference>
<dbReference type="Gene3D" id="3.40.1580.10">
    <property type="entry name" value="SMI1/KNR4-like"/>
    <property type="match status" value="1"/>
</dbReference>
<dbReference type="InterPro" id="IPR016024">
    <property type="entry name" value="ARM-type_fold"/>
</dbReference>
<evidence type="ECO:0000313" key="2">
    <source>
        <dbReference type="EMBL" id="GGH71216.1"/>
    </source>
</evidence>
<protein>
    <recommendedName>
        <fullName evidence="1">Knr4/Smi1-like domain-containing protein</fullName>
    </recommendedName>
</protein>
<reference evidence="3" key="1">
    <citation type="journal article" date="2019" name="Int. J. Syst. Evol. Microbiol.">
        <title>The Global Catalogue of Microorganisms (GCM) 10K type strain sequencing project: providing services to taxonomists for standard genome sequencing and annotation.</title>
        <authorList>
            <consortium name="The Broad Institute Genomics Platform"/>
            <consortium name="The Broad Institute Genome Sequencing Center for Infectious Disease"/>
            <person name="Wu L."/>
            <person name="Ma J."/>
        </authorList>
    </citation>
    <scope>NUCLEOTIDE SEQUENCE [LARGE SCALE GENOMIC DNA]</scope>
    <source>
        <strain evidence="3">CCM 8702</strain>
    </source>
</reference>
<evidence type="ECO:0000313" key="3">
    <source>
        <dbReference type="Proteomes" id="UP000605427"/>
    </source>
</evidence>
<dbReference type="InterPro" id="IPR037883">
    <property type="entry name" value="Knr4/Smi1-like_sf"/>
</dbReference>
<comment type="caution">
    <text evidence="2">The sequence shown here is derived from an EMBL/GenBank/DDBJ whole genome shotgun (WGS) entry which is preliminary data.</text>
</comment>
<dbReference type="InterPro" id="IPR018958">
    <property type="entry name" value="Knr4/Smi1-like_dom"/>
</dbReference>
<dbReference type="EMBL" id="BMDD01000001">
    <property type="protein sequence ID" value="GGH71216.1"/>
    <property type="molecule type" value="Genomic_DNA"/>
</dbReference>